<protein>
    <recommendedName>
        <fullName evidence="3 10">Autophagy-related protein 9</fullName>
    </recommendedName>
</protein>
<comment type="similarity">
    <text evidence="2 10">Belongs to the ATG9 family.</text>
</comment>
<dbReference type="Pfam" id="PF04109">
    <property type="entry name" value="ATG9"/>
    <property type="match status" value="2"/>
</dbReference>
<keyword evidence="7 10" id="KW-0072">Autophagy</keyword>
<sequence>MPTYWRLPSRVDEFFTDCYTYFQHKGFFPLMIEKFVNILIFFFTVSFSMFLLVGVNWAGLWSCTTPADCAAVGIFPNWYSRYPWFQVIYWIIFGTYGLMKCFAWLALCFRHWKIRRWFHHFFDISEKDLRAMEWEQVVRRIAARFETEGPDGYLFEGHPLNEYDIVQRILRYDNYFVKFAANPKLLALPPSRQAPVGSSAAPPEARPAPSGDPLVPLLGTPGSPGGGGLSAAGYVRLAQDEVGMSGGGGGGGGLGRVAEEEDDDQDEEDDGEIVPDVRNATRVQTRLRRRFIVAGLTTMLLSPFIFLFTAANLLFRYVEVYKANPSDLGTRRWCRLADWQFRLYNELPHVFRKRFVFNIASALAAVLVLMSLVGGFLDKIQVPLPMCVSECLRLVLMGFLDKIPGPSA</sequence>
<feature type="transmembrane region" description="Helical" evidence="10">
    <location>
        <begin position="291"/>
        <end position="315"/>
    </location>
</feature>
<keyword evidence="6 10" id="KW-1133">Transmembrane helix</keyword>
<feature type="compositionally biased region" description="Acidic residues" evidence="11">
    <location>
        <begin position="259"/>
        <end position="273"/>
    </location>
</feature>
<dbReference type="PANTHER" id="PTHR13038">
    <property type="entry name" value="APG9 AUTOPHAGY 9"/>
    <property type="match status" value="1"/>
</dbReference>
<organism evidence="12 13">
    <name type="scientific">Paratrimastix pyriformis</name>
    <dbReference type="NCBI Taxonomy" id="342808"/>
    <lineage>
        <taxon>Eukaryota</taxon>
        <taxon>Metamonada</taxon>
        <taxon>Preaxostyla</taxon>
        <taxon>Paratrimastigidae</taxon>
        <taxon>Paratrimastix</taxon>
    </lineage>
</organism>
<keyword evidence="8 10" id="KW-0445">Lipid transport</keyword>
<feature type="compositionally biased region" description="Gly residues" evidence="11">
    <location>
        <begin position="245"/>
        <end position="255"/>
    </location>
</feature>
<dbReference type="Proteomes" id="UP001141327">
    <property type="component" value="Unassembled WGS sequence"/>
</dbReference>
<reference evidence="12" key="1">
    <citation type="journal article" date="2022" name="bioRxiv">
        <title>Genomics of Preaxostyla Flagellates Illuminates Evolutionary Transitions and the Path Towards Mitochondrial Loss.</title>
        <authorList>
            <person name="Novak L.V.F."/>
            <person name="Treitli S.C."/>
            <person name="Pyrih J."/>
            <person name="Halakuc P."/>
            <person name="Pipaliya S.V."/>
            <person name="Vacek V."/>
            <person name="Brzon O."/>
            <person name="Soukal P."/>
            <person name="Eme L."/>
            <person name="Dacks J.B."/>
            <person name="Karnkowska A."/>
            <person name="Elias M."/>
            <person name="Hampl V."/>
        </authorList>
    </citation>
    <scope>NUCLEOTIDE SEQUENCE</scope>
    <source>
        <strain evidence="12">RCP-MX</strain>
    </source>
</reference>
<feature type="region of interest" description="Disordered" evidence="11">
    <location>
        <begin position="192"/>
        <end position="222"/>
    </location>
</feature>
<feature type="transmembrane region" description="Helical" evidence="10">
    <location>
        <begin position="35"/>
        <end position="58"/>
    </location>
</feature>
<evidence type="ECO:0000256" key="6">
    <source>
        <dbReference type="ARBA" id="ARBA00022989"/>
    </source>
</evidence>
<feature type="region of interest" description="Disordered" evidence="11">
    <location>
        <begin position="245"/>
        <end position="277"/>
    </location>
</feature>
<feature type="compositionally biased region" description="Low complexity" evidence="11">
    <location>
        <begin position="198"/>
        <end position="221"/>
    </location>
</feature>
<evidence type="ECO:0000256" key="2">
    <source>
        <dbReference type="ARBA" id="ARBA00006185"/>
    </source>
</evidence>
<evidence type="ECO:0000256" key="9">
    <source>
        <dbReference type="ARBA" id="ARBA00023136"/>
    </source>
</evidence>
<evidence type="ECO:0000256" key="11">
    <source>
        <dbReference type="SAM" id="MobiDB-lite"/>
    </source>
</evidence>
<dbReference type="PANTHER" id="PTHR13038:SF10">
    <property type="entry name" value="AUTOPHAGY-RELATED PROTEIN 9"/>
    <property type="match status" value="1"/>
</dbReference>
<evidence type="ECO:0000256" key="4">
    <source>
        <dbReference type="ARBA" id="ARBA00022448"/>
    </source>
</evidence>
<comment type="function">
    <text evidence="10">Phospholipid scramblase involved in autophagy. Cycles between the preautophagosomal structure/phagophore assembly site (PAS) and the cytoplasmic vesicle pool and supplies membrane for the growing autophagosome. Lipid scramblase activity plays a key role in preautophagosomal structure/phagophore assembly by distributing the phospholipids that arrive through ATG2 from the cytoplasmic to the luminal leaflet of the bilayer, thereby driving autophagosomal membrane expansion.</text>
</comment>
<keyword evidence="5 10" id="KW-0812">Transmembrane</keyword>
<evidence type="ECO:0000256" key="3">
    <source>
        <dbReference type="ARBA" id="ARBA00018074"/>
    </source>
</evidence>
<comment type="caution">
    <text evidence="10">Lacks conserved residue(s) required for the propagation of feature annotation.</text>
</comment>
<feature type="transmembrane region" description="Helical" evidence="10">
    <location>
        <begin position="355"/>
        <end position="377"/>
    </location>
</feature>
<evidence type="ECO:0000313" key="12">
    <source>
        <dbReference type="EMBL" id="KAJ4456027.1"/>
    </source>
</evidence>
<evidence type="ECO:0000256" key="5">
    <source>
        <dbReference type="ARBA" id="ARBA00022692"/>
    </source>
</evidence>
<comment type="caution">
    <text evidence="12">The sequence shown here is derived from an EMBL/GenBank/DDBJ whole genome shotgun (WGS) entry which is preliminary data.</text>
</comment>
<proteinExistence type="inferred from homology"/>
<comment type="subcellular location">
    <subcellularLocation>
        <location evidence="1 10">Preautophagosomal structure membrane</location>
        <topology evidence="1 10">Multi-pass membrane protein</topology>
    </subcellularLocation>
</comment>
<feature type="transmembrane region" description="Helical" evidence="10">
    <location>
        <begin position="87"/>
        <end position="109"/>
    </location>
</feature>
<dbReference type="InterPro" id="IPR007241">
    <property type="entry name" value="Autophagy-rel_prot_9"/>
</dbReference>
<evidence type="ECO:0000256" key="7">
    <source>
        <dbReference type="ARBA" id="ARBA00023006"/>
    </source>
</evidence>
<keyword evidence="4 10" id="KW-0813">Transport</keyword>
<dbReference type="EMBL" id="JAPMOS010000084">
    <property type="protein sequence ID" value="KAJ4456027.1"/>
    <property type="molecule type" value="Genomic_DNA"/>
</dbReference>
<name>A0ABQ8U9N7_9EUKA</name>
<keyword evidence="9 10" id="KW-0472">Membrane</keyword>
<accession>A0ABQ8U9N7</accession>
<gene>
    <name evidence="12" type="ORF">PAPYR_8868</name>
</gene>
<evidence type="ECO:0000313" key="13">
    <source>
        <dbReference type="Proteomes" id="UP001141327"/>
    </source>
</evidence>
<keyword evidence="13" id="KW-1185">Reference proteome</keyword>
<evidence type="ECO:0000256" key="8">
    <source>
        <dbReference type="ARBA" id="ARBA00023055"/>
    </source>
</evidence>
<evidence type="ECO:0000256" key="10">
    <source>
        <dbReference type="RuleBase" id="RU364027"/>
    </source>
</evidence>
<evidence type="ECO:0000256" key="1">
    <source>
        <dbReference type="ARBA" id="ARBA00004511"/>
    </source>
</evidence>